<protein>
    <submittedName>
        <fullName evidence="1">Uncharacterized protein</fullName>
    </submittedName>
</protein>
<organism evidence="1 2">
    <name type="scientific">Actinacidiphila reveromycinica</name>
    <dbReference type="NCBI Taxonomy" id="659352"/>
    <lineage>
        <taxon>Bacteria</taxon>
        <taxon>Bacillati</taxon>
        <taxon>Actinomycetota</taxon>
        <taxon>Actinomycetes</taxon>
        <taxon>Kitasatosporales</taxon>
        <taxon>Streptomycetaceae</taxon>
        <taxon>Actinacidiphila</taxon>
    </lineage>
</organism>
<evidence type="ECO:0000313" key="1">
    <source>
        <dbReference type="EMBL" id="BBG20679.1"/>
    </source>
</evidence>
<dbReference type="SUPFAM" id="SSF88946">
    <property type="entry name" value="Sigma2 domain of RNA polymerase sigma factors"/>
    <property type="match status" value="1"/>
</dbReference>
<dbReference type="Proteomes" id="UP000595703">
    <property type="component" value="Plasmid pRVR1"/>
</dbReference>
<evidence type="ECO:0000313" key="2">
    <source>
        <dbReference type="Proteomes" id="UP000595703"/>
    </source>
</evidence>
<dbReference type="KEGG" id="arev:RVR_P156"/>
<proteinExistence type="predicted"/>
<name>A0A7R6T9N8_9ACTN</name>
<gene>
    <name evidence="1" type="ORF">RVR_P156</name>
</gene>
<keyword evidence="1" id="KW-0614">Plasmid</keyword>
<sequence>MPRGAAHRPSNLMGERPVNTIFAAPRRTAQQRSALLAAAYERHANALISYISNDLLAGAGDQGEDLAADVWLRVTENLDRVDERVLELSWLQMIARSVVTNSAADGLEMLVGFTGDEPELEAAHTGQALAQTEYLYTDRLFTGATRTGMGTNLASALRPELDEVQVA</sequence>
<dbReference type="GO" id="GO:0006352">
    <property type="term" value="P:DNA-templated transcription initiation"/>
    <property type="evidence" value="ECO:0007669"/>
    <property type="project" value="InterPro"/>
</dbReference>
<dbReference type="GO" id="GO:0003700">
    <property type="term" value="F:DNA-binding transcription factor activity"/>
    <property type="evidence" value="ECO:0007669"/>
    <property type="project" value="InterPro"/>
</dbReference>
<accession>A0A7R6T9N8</accession>
<dbReference type="EMBL" id="AP018366">
    <property type="protein sequence ID" value="BBG20679.1"/>
    <property type="molecule type" value="Genomic_DNA"/>
</dbReference>
<geneLocation type="plasmid" evidence="1 2">
    <name>pRVR1</name>
</geneLocation>
<dbReference type="Gene3D" id="1.10.1740.10">
    <property type="match status" value="1"/>
</dbReference>
<keyword evidence="2" id="KW-1185">Reference proteome</keyword>
<dbReference type="InterPro" id="IPR013325">
    <property type="entry name" value="RNA_pol_sigma_r2"/>
</dbReference>
<reference evidence="1 2" key="1">
    <citation type="journal article" date="2020" name="Sci. Rep.">
        <title>beta-carboline chemical signals induce reveromycin production through a LuxR family regulator in Streptomyces sp. SN-593.</title>
        <authorList>
            <person name="Panthee S."/>
            <person name="Kito N."/>
            <person name="Hayashi T."/>
            <person name="Shimizu T."/>
            <person name="Ishikawa J."/>
            <person name="Hamamoto H."/>
            <person name="Osada H."/>
            <person name="Takahashi S."/>
        </authorList>
    </citation>
    <scope>NUCLEOTIDE SEQUENCE [LARGE SCALE GENOMIC DNA]</scope>
    <source>
        <strain evidence="1 2">SN-593</strain>
        <plasmid evidence="1 2">pRVR1</plasmid>
    </source>
</reference>
<dbReference type="AlphaFoldDB" id="A0A7R6T9N8"/>